<comment type="caution">
    <text evidence="7">The sequence shown here is derived from an EMBL/GenBank/DDBJ whole genome shotgun (WGS) entry which is preliminary data.</text>
</comment>
<organism evidence="7 8">
    <name type="scientific">Paenibacillus dendrobii</name>
    <dbReference type="NCBI Taxonomy" id="2691084"/>
    <lineage>
        <taxon>Bacteria</taxon>
        <taxon>Bacillati</taxon>
        <taxon>Bacillota</taxon>
        <taxon>Bacilli</taxon>
        <taxon>Bacillales</taxon>
        <taxon>Paenibacillaceae</taxon>
        <taxon>Paenibacillus</taxon>
    </lineage>
</organism>
<dbReference type="InterPro" id="IPR004447">
    <property type="entry name" value="Peptidase_S41A"/>
</dbReference>
<keyword evidence="3 5" id="KW-0378">Hydrolase</keyword>
<keyword evidence="2 5" id="KW-0645">Protease</keyword>
<dbReference type="GO" id="GO:0007165">
    <property type="term" value="P:signal transduction"/>
    <property type="evidence" value="ECO:0007669"/>
    <property type="project" value="TreeGrafter"/>
</dbReference>
<dbReference type="FunFam" id="3.30.750.44:FF:000001">
    <property type="entry name" value="S41 family peptidase"/>
    <property type="match status" value="1"/>
</dbReference>
<evidence type="ECO:0000256" key="5">
    <source>
        <dbReference type="RuleBase" id="RU004404"/>
    </source>
</evidence>
<dbReference type="Gene3D" id="1.10.101.10">
    <property type="entry name" value="PGBD-like superfamily/PGBD"/>
    <property type="match status" value="1"/>
</dbReference>
<evidence type="ECO:0000256" key="2">
    <source>
        <dbReference type="ARBA" id="ARBA00022670"/>
    </source>
</evidence>
<dbReference type="GO" id="GO:0008236">
    <property type="term" value="F:serine-type peptidase activity"/>
    <property type="evidence" value="ECO:0007669"/>
    <property type="project" value="UniProtKB-KW"/>
</dbReference>
<dbReference type="InterPro" id="IPR041489">
    <property type="entry name" value="PDZ_6"/>
</dbReference>
<dbReference type="CDD" id="cd07560">
    <property type="entry name" value="Peptidase_S41_CPP"/>
    <property type="match status" value="1"/>
</dbReference>
<dbReference type="PANTHER" id="PTHR32060">
    <property type="entry name" value="TAIL-SPECIFIC PROTEASE"/>
    <property type="match status" value="1"/>
</dbReference>
<dbReference type="InterPro" id="IPR002477">
    <property type="entry name" value="Peptidoglycan-bd-like"/>
</dbReference>
<dbReference type="Pfam" id="PF03572">
    <property type="entry name" value="Peptidase_S41"/>
    <property type="match status" value="1"/>
</dbReference>
<dbReference type="InterPro" id="IPR055210">
    <property type="entry name" value="CtpA/B_N"/>
</dbReference>
<dbReference type="Gene3D" id="3.90.226.10">
    <property type="entry name" value="2-enoyl-CoA Hydratase, Chain A, domain 1"/>
    <property type="match status" value="1"/>
</dbReference>
<dbReference type="SUPFAM" id="SSF50156">
    <property type="entry name" value="PDZ domain-like"/>
    <property type="match status" value="1"/>
</dbReference>
<dbReference type="AlphaFoldDB" id="A0A7X3INQ9"/>
<dbReference type="Proteomes" id="UP000460318">
    <property type="component" value="Unassembled WGS sequence"/>
</dbReference>
<dbReference type="GO" id="GO:0004175">
    <property type="term" value="F:endopeptidase activity"/>
    <property type="evidence" value="ECO:0007669"/>
    <property type="project" value="TreeGrafter"/>
</dbReference>
<dbReference type="InterPro" id="IPR005151">
    <property type="entry name" value="Tail-specific_protease"/>
</dbReference>
<protein>
    <submittedName>
        <fullName evidence="7">PDZ domain-containing protein</fullName>
    </submittedName>
</protein>
<dbReference type="RefSeq" id="WP_160500306.1">
    <property type="nucleotide sequence ID" value="NZ_WUBI01000004.1"/>
</dbReference>
<name>A0A7X3INQ9_9BACL</name>
<dbReference type="InterPro" id="IPR036365">
    <property type="entry name" value="PGBD-like_sf"/>
</dbReference>
<accession>A0A7X3INQ9</accession>
<feature type="domain" description="PDZ" evidence="6">
    <location>
        <begin position="87"/>
        <end position="155"/>
    </location>
</feature>
<evidence type="ECO:0000259" key="6">
    <source>
        <dbReference type="PROSITE" id="PS50106"/>
    </source>
</evidence>
<dbReference type="NCBIfam" id="TIGR00225">
    <property type="entry name" value="prc"/>
    <property type="match status" value="1"/>
</dbReference>
<dbReference type="SMART" id="SM00245">
    <property type="entry name" value="TSPc"/>
    <property type="match status" value="1"/>
</dbReference>
<dbReference type="GO" id="GO:0006508">
    <property type="term" value="P:proteolysis"/>
    <property type="evidence" value="ECO:0007669"/>
    <property type="project" value="UniProtKB-KW"/>
</dbReference>
<evidence type="ECO:0000256" key="3">
    <source>
        <dbReference type="ARBA" id="ARBA00022801"/>
    </source>
</evidence>
<dbReference type="InterPro" id="IPR036366">
    <property type="entry name" value="PGBDSf"/>
</dbReference>
<comment type="similarity">
    <text evidence="1 5">Belongs to the peptidase S41A family.</text>
</comment>
<dbReference type="Pfam" id="PF22694">
    <property type="entry name" value="CtpB_N-like"/>
    <property type="match status" value="1"/>
</dbReference>
<evidence type="ECO:0000313" key="7">
    <source>
        <dbReference type="EMBL" id="MWV46666.1"/>
    </source>
</evidence>
<dbReference type="EMBL" id="WUBI01000004">
    <property type="protein sequence ID" value="MWV46666.1"/>
    <property type="molecule type" value="Genomic_DNA"/>
</dbReference>
<keyword evidence="4 5" id="KW-0720">Serine protease</keyword>
<dbReference type="GO" id="GO:0030288">
    <property type="term" value="C:outer membrane-bounded periplasmic space"/>
    <property type="evidence" value="ECO:0007669"/>
    <property type="project" value="TreeGrafter"/>
</dbReference>
<dbReference type="Gene3D" id="3.30.750.44">
    <property type="match status" value="1"/>
</dbReference>
<dbReference type="SMART" id="SM00228">
    <property type="entry name" value="PDZ"/>
    <property type="match status" value="1"/>
</dbReference>
<evidence type="ECO:0000256" key="4">
    <source>
        <dbReference type="ARBA" id="ARBA00022825"/>
    </source>
</evidence>
<dbReference type="Pfam" id="PF01471">
    <property type="entry name" value="PG_binding_1"/>
    <property type="match status" value="1"/>
</dbReference>
<evidence type="ECO:0000313" key="8">
    <source>
        <dbReference type="Proteomes" id="UP000460318"/>
    </source>
</evidence>
<dbReference type="InterPro" id="IPR036034">
    <property type="entry name" value="PDZ_sf"/>
</dbReference>
<dbReference type="SUPFAM" id="SSF52096">
    <property type="entry name" value="ClpP/crotonase"/>
    <property type="match status" value="1"/>
</dbReference>
<gene>
    <name evidence="7" type="ORF">GRF59_23945</name>
</gene>
<dbReference type="PANTHER" id="PTHR32060:SF30">
    <property type="entry name" value="CARBOXY-TERMINAL PROCESSING PROTEASE CTPA"/>
    <property type="match status" value="1"/>
</dbReference>
<dbReference type="Pfam" id="PF17820">
    <property type="entry name" value="PDZ_6"/>
    <property type="match status" value="1"/>
</dbReference>
<dbReference type="CDD" id="cd06782">
    <property type="entry name" value="cpPDZ_CPP-like"/>
    <property type="match status" value="1"/>
</dbReference>
<reference evidence="7 8" key="1">
    <citation type="submission" date="2019-12" db="EMBL/GenBank/DDBJ databases">
        <title>Paenibacillus sp. nov., an endophytic bacterium isolated from the stem of Dendrobium.</title>
        <authorList>
            <person name="Zhao R."/>
        </authorList>
    </citation>
    <scope>NUCLEOTIDE SEQUENCE [LARGE SCALE GENOMIC DNA]</scope>
    <source>
        <strain evidence="7 8">HJL G12</strain>
    </source>
</reference>
<proteinExistence type="inferred from homology"/>
<dbReference type="PROSITE" id="PS50106">
    <property type="entry name" value="PDZ"/>
    <property type="match status" value="1"/>
</dbReference>
<keyword evidence="8" id="KW-1185">Reference proteome</keyword>
<dbReference type="FunFam" id="2.30.42.10:FF:000063">
    <property type="entry name" value="Peptidase, S41 family"/>
    <property type="match status" value="1"/>
</dbReference>
<dbReference type="SUPFAM" id="SSF47090">
    <property type="entry name" value="PGBD-like"/>
    <property type="match status" value="1"/>
</dbReference>
<dbReference type="InterPro" id="IPR001478">
    <property type="entry name" value="PDZ"/>
</dbReference>
<dbReference type="InterPro" id="IPR029045">
    <property type="entry name" value="ClpP/crotonase-like_dom_sf"/>
</dbReference>
<evidence type="ECO:0000256" key="1">
    <source>
        <dbReference type="ARBA" id="ARBA00009179"/>
    </source>
</evidence>
<sequence>MLGGSVLTLALTGSSFATQATTGQGVLASISSGLKQDEAKKIGTALDLIQSNYYQDVDRSKLVDGAINGMMQSLDDPYSSYMGKKTAEEFEETIEGSFSGIGAEVSSEDGNVVVVSPIKGSPAEKAGIRAKDVILTVNGESLHGLELNDAVSKIRGPKGSEAKLTVKRSGSTAPIEYTIVRADVDVETVKAHMEPGKIGVIEITQFSLNTGDRFKQELSKLEGEGMQGLVIDVRNNPGGVLSVVIDIAEQFVPKGKLIVQVEDKNKKRDQSVSKGSGKSYPVTLLMNKGSASASEILAGALQQSAGAKLMGENSFGKGTVQTSFSKQLGDGSLLKITIAKWLTPNGSWIHKKGIKPDIAVDQPDYFSVAPINKEKTLNYNMNNTDIKSAQVMLDALGYKPGRKDGFFDQKTETAVKSFQKAQKLSESGDVDAKTAEALETALIKHIRDPKNDNQLKAGIAEVQKEIAASASKH</sequence>
<dbReference type="Gene3D" id="2.30.42.10">
    <property type="match status" value="1"/>
</dbReference>